<gene>
    <name evidence="1" type="ORF">RcapNL_00053</name>
</gene>
<evidence type="ECO:0000313" key="1">
    <source>
        <dbReference type="EMBL" id="AFA44893.1"/>
    </source>
</evidence>
<keyword evidence="2" id="KW-1185">Reference proteome</keyword>
<evidence type="ECO:0000313" key="2">
    <source>
        <dbReference type="Proteomes" id="UP000007518"/>
    </source>
</evidence>
<organism evidence="1 2">
    <name type="scientific">Rhodobacter phage RcapNL</name>
    <dbReference type="NCBI Taxonomy" id="1131316"/>
    <lineage>
        <taxon>Viruses</taxon>
        <taxon>Duplodnaviria</taxon>
        <taxon>Heunggongvirae</taxon>
        <taxon>Uroviricota</taxon>
        <taxon>Caudoviricetes</taxon>
        <taxon>Capnelvirus</taxon>
        <taxon>Capnelvirus RcapNL</taxon>
    </lineage>
</organism>
<proteinExistence type="predicted"/>
<sequence length="143" mass="15182">MSDLLRRIHETARALVQGHGCLDSVSALIEARFGRGPGKGTLSKRMSGELDWTLPDIIALEDAAGRYPVTDLLCRRRAGAVAGAVRVDLIAQAGAISKEHGEAMDAMMRAIGSQDAGDRARAAVEMREAIEAMTKALRALEGA</sequence>
<reference evidence="1 2" key="1">
    <citation type="submission" date="2011-11" db="EMBL/GenBank/DDBJ databases">
        <authorList>
            <person name="Hynes A.P."/>
            <person name="Lang A.S."/>
        </authorList>
    </citation>
    <scope>NUCLEOTIDE SEQUENCE [LARGE SCALE GENOMIC DNA]</scope>
</reference>
<dbReference type="RefSeq" id="YP_007518435.1">
    <property type="nucleotide sequence ID" value="NC_020489.1"/>
</dbReference>
<dbReference type="EMBL" id="JQ066768">
    <property type="protein sequence ID" value="AFA44893.1"/>
    <property type="molecule type" value="Genomic_DNA"/>
</dbReference>
<protein>
    <submittedName>
        <fullName evidence="1">Uncharacterized protein</fullName>
    </submittedName>
</protein>
<accession>H6WBQ6</accession>
<name>H6WBQ6_9CAUD</name>
<dbReference type="GeneID" id="14698258"/>
<dbReference type="KEGG" id="vg:14698258"/>
<dbReference type="Proteomes" id="UP000007518">
    <property type="component" value="Segment"/>
</dbReference>